<reference evidence="2 4" key="2">
    <citation type="submission" date="2017-03" db="EMBL/GenBank/DDBJ databases">
        <title>Complete sequence of Clostridium formicaceticum DSM 92.</title>
        <authorList>
            <person name="Poehlein A."/>
            <person name="Karl M."/>
            <person name="Bengelsdorf F.R."/>
            <person name="Duerre P."/>
            <person name="Daniel R."/>
        </authorList>
    </citation>
    <scope>NUCLEOTIDE SEQUENCE [LARGE SCALE GENOMIC DNA]</scope>
    <source>
        <strain evidence="2 4">DSM 92</strain>
    </source>
</reference>
<dbReference type="EMBL" id="CP020559">
    <property type="protein sequence ID" value="ARE86593.1"/>
    <property type="molecule type" value="Genomic_DNA"/>
</dbReference>
<reference evidence="1 3" key="1">
    <citation type="submission" date="2016-10" db="EMBL/GenBank/DDBJ databases">
        <title>Complete Genome Sequence of Acetogen Clostridium formicoaceticum ATCC 27076.</title>
        <authorList>
            <person name="Bao T."/>
            <person name="Cheng C."/>
            <person name="Zhao J."/>
            <person name="Yang S.-T."/>
            <person name="Wang J."/>
            <person name="Wang M."/>
        </authorList>
    </citation>
    <scope>NUCLEOTIDE SEQUENCE [LARGE SCALE GENOMIC DNA]</scope>
    <source>
        <strain evidence="1 3">ATCC 27076</strain>
    </source>
</reference>
<dbReference type="PIRSF" id="PIRSF011570">
    <property type="entry name" value="SpoVAD"/>
    <property type="match status" value="1"/>
</dbReference>
<dbReference type="Gene3D" id="3.40.47.40">
    <property type="entry name" value="Stage V sporulation protein AD"/>
    <property type="match status" value="1"/>
</dbReference>
<dbReference type="InterPro" id="IPR016039">
    <property type="entry name" value="Thiolase-like"/>
</dbReference>
<dbReference type="RefSeq" id="WP_070967355.1">
    <property type="nucleotide sequence ID" value="NZ_CP017603.1"/>
</dbReference>
<evidence type="ECO:0000313" key="2">
    <source>
        <dbReference type="EMBL" id="ARE86593.1"/>
    </source>
</evidence>
<evidence type="ECO:0000313" key="4">
    <source>
        <dbReference type="Proteomes" id="UP000192478"/>
    </source>
</evidence>
<sequence length="334" mass="35638">MLKGHQSWVFESKPFIKASAAVGGPFEAQGAMPEDFDTLHADIWLGQDSFEKAEKKLLEEACQKAIDKAGMKKEDIQFFLSGDLMNQIISSSFAARTLGVPYLGVFGACSSSMEGLALASMIVDSRFAKNALAAASSHNAAAEKQFRYPTEYGAQKPPTAQWTVTGAGAAVVASEGEEGPRVVAATIGRVIDMGISDPFNMGAAMAPAAVDTIEAHFRDLNIDPSHYDLIATGDLGAVGHRIAGDLLIEHGMKIPKEIFTDCGLLIYRQEQPIFAGGSGCGCSATVTYGHFMNRMRKGELRKILVVATGALMSPMSYQQKESIPCIAHAVAIEI</sequence>
<organism evidence="2 4">
    <name type="scientific">Clostridium formicaceticum</name>
    <dbReference type="NCBI Taxonomy" id="1497"/>
    <lineage>
        <taxon>Bacteria</taxon>
        <taxon>Bacillati</taxon>
        <taxon>Bacillota</taxon>
        <taxon>Clostridia</taxon>
        <taxon>Eubacteriales</taxon>
        <taxon>Clostridiaceae</taxon>
        <taxon>Clostridium</taxon>
    </lineage>
</organism>
<dbReference type="EMBL" id="CP017603">
    <property type="protein sequence ID" value="AOY76214.1"/>
    <property type="molecule type" value="Genomic_DNA"/>
</dbReference>
<dbReference type="Pfam" id="PF07451">
    <property type="entry name" value="SpoVAD"/>
    <property type="match status" value="1"/>
</dbReference>
<evidence type="ECO:0000313" key="1">
    <source>
        <dbReference type="EMBL" id="AOY76214.1"/>
    </source>
</evidence>
<name>A0AAC9WFC2_9CLOT</name>
<dbReference type="NCBIfam" id="TIGR02845">
    <property type="entry name" value="spore_V_AD"/>
    <property type="match status" value="1"/>
</dbReference>
<proteinExistence type="predicted"/>
<dbReference type="SUPFAM" id="SSF53901">
    <property type="entry name" value="Thiolase-like"/>
    <property type="match status" value="1"/>
</dbReference>
<protein>
    <submittedName>
        <fullName evidence="2">Stage V sporulation protein AD</fullName>
    </submittedName>
</protein>
<gene>
    <name evidence="2" type="primary">spoVAD_1</name>
    <name evidence="1" type="ORF">BJL90_10060</name>
    <name evidence="2" type="ORF">CLFO_09170</name>
</gene>
<dbReference type="InterPro" id="IPR010894">
    <property type="entry name" value="SpoVAD"/>
</dbReference>
<dbReference type="KEGG" id="cfm:BJL90_10060"/>
<dbReference type="Proteomes" id="UP000177894">
    <property type="component" value="Chromosome"/>
</dbReference>
<dbReference type="NCBIfam" id="NF006160">
    <property type="entry name" value="PRK08304.1"/>
    <property type="match status" value="1"/>
</dbReference>
<dbReference type="Proteomes" id="UP000192478">
    <property type="component" value="Chromosome"/>
</dbReference>
<evidence type="ECO:0000313" key="3">
    <source>
        <dbReference type="Proteomes" id="UP000177894"/>
    </source>
</evidence>
<dbReference type="NCBIfam" id="NF009069">
    <property type="entry name" value="PRK12404.1"/>
    <property type="match status" value="1"/>
</dbReference>
<accession>A0AAC9WFC2</accession>
<dbReference type="GO" id="GO:0016746">
    <property type="term" value="F:acyltransferase activity"/>
    <property type="evidence" value="ECO:0007669"/>
    <property type="project" value="InterPro"/>
</dbReference>
<dbReference type="AlphaFoldDB" id="A0AAC9WFC2"/>
<keyword evidence="3" id="KW-1185">Reference proteome</keyword>
<dbReference type="InterPro" id="IPR038369">
    <property type="entry name" value="SpoVAD_sf"/>
</dbReference>